<gene>
    <name evidence="2" type="ORF">COHA_009293</name>
</gene>
<protein>
    <submittedName>
        <fullName evidence="2">Uncharacterized protein</fullName>
    </submittedName>
</protein>
<evidence type="ECO:0000313" key="2">
    <source>
        <dbReference type="EMBL" id="KAI7836840.1"/>
    </source>
</evidence>
<dbReference type="Proteomes" id="UP001205105">
    <property type="component" value="Unassembled WGS sequence"/>
</dbReference>
<feature type="compositionally biased region" description="Polar residues" evidence="1">
    <location>
        <begin position="29"/>
        <end position="41"/>
    </location>
</feature>
<reference evidence="2" key="1">
    <citation type="submission" date="2020-11" db="EMBL/GenBank/DDBJ databases">
        <title>Chlorella ohadii genome sequencing and assembly.</title>
        <authorList>
            <person name="Murik O."/>
            <person name="Treves H."/>
            <person name="Kedem I."/>
            <person name="Shotland Y."/>
            <person name="Kaplan A."/>
        </authorList>
    </citation>
    <scope>NUCLEOTIDE SEQUENCE</scope>
    <source>
        <strain evidence="2">1</strain>
    </source>
</reference>
<dbReference type="AlphaFoldDB" id="A0AAD5H1N0"/>
<name>A0AAD5H1N0_9CHLO</name>
<dbReference type="PANTHER" id="PTHR34776:SF1">
    <property type="entry name" value="F17F16.3 PROTEIN"/>
    <property type="match status" value="1"/>
</dbReference>
<dbReference type="PANTHER" id="PTHR34776">
    <property type="entry name" value="F17F16.3 PROTEIN"/>
    <property type="match status" value="1"/>
</dbReference>
<feature type="compositionally biased region" description="Gly residues" evidence="1">
    <location>
        <begin position="155"/>
        <end position="172"/>
    </location>
</feature>
<feature type="compositionally biased region" description="Low complexity" evidence="1">
    <location>
        <begin position="105"/>
        <end position="121"/>
    </location>
</feature>
<sequence>MCHAGGSAPRCPNEHGGNACKAAFCKVLTPSTQAKMVTTPGSRKARAPEQAEEPAAEEQVPSKAAEHKRGEPGGGEPATAEPAGKRQRRGGGGEEDEEAGEEAAEGAVAEAAAEASEPASASEEKEAAGEEEERKEDEQGGQPGEGGEAQAEGAEAGGGEGSGAAAAGGGEQEAGKEAGGILEQGRVTFLYRPKVGKEEVGSLDDVQRFFMLLHPSKAGVKSRLCVLGKKRLPSVRRHERFFGFVEATAESADELLEGLGPQQYKTKTRGTRHLAAARAVGQGTYALAEHKDHVKLLLEVPSTPGEAQLEFTIGEEGAFVLQVKNPEAHTEGDPGLSDRAEYSGEKQREFGDYRWISPRDTQLLDVPRCEFLLIGAREEMPAGLGEQLESEDEAACSKGAGSDDECMLEQLKQAVQSEKVGIDTEPAATGQLA</sequence>
<feature type="region of interest" description="Disordered" evidence="1">
    <location>
        <begin position="29"/>
        <end position="179"/>
    </location>
</feature>
<keyword evidence="3" id="KW-1185">Reference proteome</keyword>
<organism evidence="2 3">
    <name type="scientific">Chlorella ohadii</name>
    <dbReference type="NCBI Taxonomy" id="2649997"/>
    <lineage>
        <taxon>Eukaryota</taxon>
        <taxon>Viridiplantae</taxon>
        <taxon>Chlorophyta</taxon>
        <taxon>core chlorophytes</taxon>
        <taxon>Trebouxiophyceae</taxon>
        <taxon>Chlorellales</taxon>
        <taxon>Chlorellaceae</taxon>
        <taxon>Chlorella clade</taxon>
        <taxon>Chlorella</taxon>
    </lineage>
</organism>
<feature type="compositionally biased region" description="Acidic residues" evidence="1">
    <location>
        <begin position="93"/>
        <end position="104"/>
    </location>
</feature>
<evidence type="ECO:0000313" key="3">
    <source>
        <dbReference type="Proteomes" id="UP001205105"/>
    </source>
</evidence>
<dbReference type="EMBL" id="JADXDR010000173">
    <property type="protein sequence ID" value="KAI7836840.1"/>
    <property type="molecule type" value="Genomic_DNA"/>
</dbReference>
<accession>A0AAD5H1N0</accession>
<proteinExistence type="predicted"/>
<comment type="caution">
    <text evidence="2">The sequence shown here is derived from an EMBL/GenBank/DDBJ whole genome shotgun (WGS) entry which is preliminary data.</text>
</comment>
<evidence type="ECO:0000256" key="1">
    <source>
        <dbReference type="SAM" id="MobiDB-lite"/>
    </source>
</evidence>